<dbReference type="Pfam" id="PF02076">
    <property type="entry name" value="STE3"/>
    <property type="match status" value="1"/>
</dbReference>
<dbReference type="GO" id="GO:0004932">
    <property type="term" value="F:mating-type factor pheromone receptor activity"/>
    <property type="evidence" value="ECO:0007669"/>
    <property type="project" value="InterPro"/>
</dbReference>
<protein>
    <submittedName>
        <fullName evidence="2">Uncharacterized protein</fullName>
    </submittedName>
</protein>
<dbReference type="Proteomes" id="UP000027073">
    <property type="component" value="Unassembled WGS sequence"/>
</dbReference>
<feature type="transmembrane region" description="Helical" evidence="1">
    <location>
        <begin position="163"/>
        <end position="180"/>
    </location>
</feature>
<evidence type="ECO:0000313" key="2">
    <source>
        <dbReference type="EMBL" id="KDQ25563.1"/>
    </source>
</evidence>
<keyword evidence="1" id="KW-1133">Transmembrane helix</keyword>
<evidence type="ECO:0000313" key="3">
    <source>
        <dbReference type="Proteomes" id="UP000027073"/>
    </source>
</evidence>
<dbReference type="GO" id="GO:0016020">
    <property type="term" value="C:membrane"/>
    <property type="evidence" value="ECO:0007669"/>
    <property type="project" value="InterPro"/>
</dbReference>
<accession>A0A067NBZ1</accession>
<dbReference type="InterPro" id="IPR001499">
    <property type="entry name" value="GPCR_STE3"/>
</dbReference>
<dbReference type="OrthoDB" id="2874149at2759"/>
<dbReference type="EMBL" id="KL198010">
    <property type="protein sequence ID" value="KDQ25563.1"/>
    <property type="molecule type" value="Genomic_DNA"/>
</dbReference>
<dbReference type="AlphaFoldDB" id="A0A067NBZ1"/>
<gene>
    <name evidence="2" type="ORF">PLEOSDRAFT_160196</name>
</gene>
<keyword evidence="1" id="KW-0472">Membrane</keyword>
<evidence type="ECO:0000256" key="1">
    <source>
        <dbReference type="SAM" id="Phobius"/>
    </source>
</evidence>
<feature type="transmembrane region" description="Helical" evidence="1">
    <location>
        <begin position="108"/>
        <end position="129"/>
    </location>
</feature>
<dbReference type="VEuPathDB" id="FungiDB:PLEOSDRAFT_160196"/>
<sequence>MAAHSRVARGDAGECELGGTRCQDPESTAFDVTSGGTTSDAVAILDAADSWPFGNLSPSTAHQSSLDASASPANQCIHSILAFNKRLQFKELLPGNSGRLAYNRCFRLMGLACIDVVLTVPLGLCAVALNARIGISPWLGWADTRYGVSRVDQIPGVLWRSMVHRRIVVCAFIFFFFGFADEALKHYHNYHIAFNPVTKRVGYTTGGTMSSTGTFNEKRTCPGTGSTGAGVTRPVFVHTDMITKRESYASFSDMSFMDAGVRRSGDITGRSCKWIVIVRSGL</sequence>
<organism evidence="2 3">
    <name type="scientific">Pleurotus ostreatus (strain PC15)</name>
    <name type="common">Oyster mushroom</name>
    <dbReference type="NCBI Taxonomy" id="1137138"/>
    <lineage>
        <taxon>Eukaryota</taxon>
        <taxon>Fungi</taxon>
        <taxon>Dikarya</taxon>
        <taxon>Basidiomycota</taxon>
        <taxon>Agaricomycotina</taxon>
        <taxon>Agaricomycetes</taxon>
        <taxon>Agaricomycetidae</taxon>
        <taxon>Agaricales</taxon>
        <taxon>Pleurotineae</taxon>
        <taxon>Pleurotaceae</taxon>
        <taxon>Pleurotus</taxon>
    </lineage>
</organism>
<name>A0A067NBZ1_PLEO1</name>
<dbReference type="HOGENOM" id="CLU_987379_0_0_1"/>
<dbReference type="InParanoid" id="A0A067NBZ1"/>
<keyword evidence="1" id="KW-0812">Transmembrane</keyword>
<proteinExistence type="predicted"/>
<reference evidence="3" key="1">
    <citation type="journal article" date="2014" name="Proc. Natl. Acad. Sci. U.S.A.">
        <title>Extensive sampling of basidiomycete genomes demonstrates inadequacy of the white-rot/brown-rot paradigm for wood decay fungi.</title>
        <authorList>
            <person name="Riley R."/>
            <person name="Salamov A.A."/>
            <person name="Brown D.W."/>
            <person name="Nagy L.G."/>
            <person name="Floudas D."/>
            <person name="Held B.W."/>
            <person name="Levasseur A."/>
            <person name="Lombard V."/>
            <person name="Morin E."/>
            <person name="Otillar R."/>
            <person name="Lindquist E.A."/>
            <person name="Sun H."/>
            <person name="LaButti K.M."/>
            <person name="Schmutz J."/>
            <person name="Jabbour D."/>
            <person name="Luo H."/>
            <person name="Baker S.E."/>
            <person name="Pisabarro A.G."/>
            <person name="Walton J.D."/>
            <person name="Blanchette R.A."/>
            <person name="Henrissat B."/>
            <person name="Martin F."/>
            <person name="Cullen D."/>
            <person name="Hibbett D.S."/>
            <person name="Grigoriev I.V."/>
        </authorList>
    </citation>
    <scope>NUCLEOTIDE SEQUENCE [LARGE SCALE GENOMIC DNA]</scope>
    <source>
        <strain evidence="3">PC15</strain>
    </source>
</reference>